<dbReference type="GO" id="GO:0010181">
    <property type="term" value="F:FMN binding"/>
    <property type="evidence" value="ECO:0007669"/>
    <property type="project" value="InterPro"/>
</dbReference>
<dbReference type="GO" id="GO:0003958">
    <property type="term" value="F:NADPH-hemoprotein reductase activity"/>
    <property type="evidence" value="ECO:0007669"/>
    <property type="project" value="TreeGrafter"/>
</dbReference>
<dbReference type="PANTHER" id="PTHR19384:SF17">
    <property type="entry name" value="NADPH--CYTOCHROME P450 REDUCTASE"/>
    <property type="match status" value="1"/>
</dbReference>
<dbReference type="Proteomes" id="UP000326396">
    <property type="component" value="Linkage Group LG10"/>
</dbReference>
<dbReference type="OrthoDB" id="1745417at2759"/>
<reference evidence="3 4" key="1">
    <citation type="submission" date="2019-05" db="EMBL/GenBank/DDBJ databases">
        <title>Mikania micrantha, genome provides insights into the molecular mechanism of rapid growth.</title>
        <authorList>
            <person name="Liu B."/>
        </authorList>
    </citation>
    <scope>NUCLEOTIDE SEQUENCE [LARGE SCALE GENOMIC DNA]</scope>
    <source>
        <strain evidence="3">NLD-2019</strain>
        <tissue evidence="3">Leaf</tissue>
    </source>
</reference>
<evidence type="ECO:0000313" key="4">
    <source>
        <dbReference type="Proteomes" id="UP000326396"/>
    </source>
</evidence>
<dbReference type="GO" id="GO:0050660">
    <property type="term" value="F:flavin adenine dinucleotide binding"/>
    <property type="evidence" value="ECO:0007669"/>
    <property type="project" value="TreeGrafter"/>
</dbReference>
<accession>A0A5N6PW00</accession>
<dbReference type="GO" id="GO:0005829">
    <property type="term" value="C:cytosol"/>
    <property type="evidence" value="ECO:0007669"/>
    <property type="project" value="TreeGrafter"/>
</dbReference>
<comment type="caution">
    <text evidence="3">The sequence shown here is derived from an EMBL/GenBank/DDBJ whole genome shotgun (WGS) entry which is preliminary data.</text>
</comment>
<dbReference type="Pfam" id="PF00258">
    <property type="entry name" value="Flavodoxin_1"/>
    <property type="match status" value="1"/>
</dbReference>
<keyword evidence="1" id="KW-0285">Flavoprotein</keyword>
<proteinExistence type="predicted"/>
<protein>
    <recommendedName>
        <fullName evidence="2">Flavodoxin-like domain-containing protein</fullName>
    </recommendedName>
</protein>
<dbReference type="PANTHER" id="PTHR19384">
    <property type="entry name" value="NITRIC OXIDE SYNTHASE-RELATED"/>
    <property type="match status" value="1"/>
</dbReference>
<evidence type="ECO:0000256" key="1">
    <source>
        <dbReference type="ARBA" id="ARBA00022630"/>
    </source>
</evidence>
<sequence>MLEPLVIVVPNRVHKEEIDDGKKKVTVFFGTQTGIAERFAKTPVEEAKTRYEKVVFKVIDLDDHAGDDEYEEKLKKESLAFFFLSTYGDGEPAYNAARFYKWFTGGDTKGEWLNKLQYGVFCLENRQYEHFNMVTVDMTL</sequence>
<dbReference type="PRINTS" id="PR00369">
    <property type="entry name" value="FLAVODOXIN"/>
</dbReference>
<organism evidence="3 4">
    <name type="scientific">Mikania micrantha</name>
    <name type="common">bitter vine</name>
    <dbReference type="NCBI Taxonomy" id="192012"/>
    <lineage>
        <taxon>Eukaryota</taxon>
        <taxon>Viridiplantae</taxon>
        <taxon>Streptophyta</taxon>
        <taxon>Embryophyta</taxon>
        <taxon>Tracheophyta</taxon>
        <taxon>Spermatophyta</taxon>
        <taxon>Magnoliopsida</taxon>
        <taxon>eudicotyledons</taxon>
        <taxon>Gunneridae</taxon>
        <taxon>Pentapetalae</taxon>
        <taxon>asterids</taxon>
        <taxon>campanulids</taxon>
        <taxon>Asterales</taxon>
        <taxon>Asteraceae</taxon>
        <taxon>Asteroideae</taxon>
        <taxon>Heliantheae alliance</taxon>
        <taxon>Eupatorieae</taxon>
        <taxon>Mikania</taxon>
    </lineage>
</organism>
<keyword evidence="4" id="KW-1185">Reference proteome</keyword>
<feature type="domain" description="Flavodoxin-like" evidence="2">
    <location>
        <begin position="25"/>
        <end position="140"/>
    </location>
</feature>
<dbReference type="InterPro" id="IPR029039">
    <property type="entry name" value="Flavoprotein-like_sf"/>
</dbReference>
<dbReference type="SUPFAM" id="SSF52218">
    <property type="entry name" value="Flavoproteins"/>
    <property type="match status" value="1"/>
</dbReference>
<dbReference type="AlphaFoldDB" id="A0A5N6PW00"/>
<dbReference type="InterPro" id="IPR001094">
    <property type="entry name" value="Flavdoxin-like"/>
</dbReference>
<dbReference type="EMBL" id="SZYD01000002">
    <property type="protein sequence ID" value="KAD7117715.1"/>
    <property type="molecule type" value="Genomic_DNA"/>
</dbReference>
<gene>
    <name evidence="3" type="ORF">E3N88_04983</name>
</gene>
<evidence type="ECO:0000313" key="3">
    <source>
        <dbReference type="EMBL" id="KAD7117715.1"/>
    </source>
</evidence>
<evidence type="ECO:0000259" key="2">
    <source>
        <dbReference type="PROSITE" id="PS50902"/>
    </source>
</evidence>
<dbReference type="InterPro" id="IPR008254">
    <property type="entry name" value="Flavodoxin/NO_synth"/>
</dbReference>
<dbReference type="PROSITE" id="PS50902">
    <property type="entry name" value="FLAVODOXIN_LIKE"/>
    <property type="match status" value="1"/>
</dbReference>
<dbReference type="Gene3D" id="3.40.50.360">
    <property type="match status" value="1"/>
</dbReference>
<name>A0A5N6PW00_9ASTR</name>